<dbReference type="InterPro" id="IPR003961">
    <property type="entry name" value="FN3_dom"/>
</dbReference>
<dbReference type="Gene3D" id="2.60.40.10">
    <property type="entry name" value="Immunoglobulins"/>
    <property type="match status" value="1"/>
</dbReference>
<keyword evidence="1" id="KW-0378">Hydrolase</keyword>
<dbReference type="SMART" id="SM00060">
    <property type="entry name" value="FN3"/>
    <property type="match status" value="2"/>
</dbReference>
<protein>
    <recommendedName>
        <fullName evidence="6">CBM2 domain-containing protein</fullName>
    </recommendedName>
</protein>
<dbReference type="SMART" id="SM00637">
    <property type="entry name" value="CBD_II"/>
    <property type="match status" value="1"/>
</dbReference>
<keyword evidence="4" id="KW-0624">Polysaccharide degradation</keyword>
<accession>A0A7W7I021</accession>
<keyword evidence="5" id="KW-0732">Signal</keyword>
<dbReference type="PROSITE" id="PS00561">
    <property type="entry name" value="CBM2_A"/>
    <property type="match status" value="1"/>
</dbReference>
<dbReference type="GO" id="GO:0000272">
    <property type="term" value="P:polysaccharide catabolic process"/>
    <property type="evidence" value="ECO:0007669"/>
    <property type="project" value="UniProtKB-KW"/>
</dbReference>
<evidence type="ECO:0000313" key="8">
    <source>
        <dbReference type="Proteomes" id="UP000578112"/>
    </source>
</evidence>
<proteinExistence type="predicted"/>
<feature type="signal peptide" evidence="5">
    <location>
        <begin position="1"/>
        <end position="26"/>
    </location>
</feature>
<feature type="domain" description="CBM2" evidence="6">
    <location>
        <begin position="20"/>
        <end position="130"/>
    </location>
</feature>
<dbReference type="InterPro" id="IPR012291">
    <property type="entry name" value="CBM2_carb-bd_dom_sf"/>
</dbReference>
<keyword evidence="3" id="KW-0326">Glycosidase</keyword>
<dbReference type="Gene3D" id="2.60.40.290">
    <property type="match status" value="1"/>
</dbReference>
<dbReference type="RefSeq" id="WP_184995153.1">
    <property type="nucleotide sequence ID" value="NZ_BOMK01000024.1"/>
</dbReference>
<comment type="caution">
    <text evidence="7">The sequence shown here is derived from an EMBL/GenBank/DDBJ whole genome shotgun (WGS) entry which is preliminary data.</text>
</comment>
<evidence type="ECO:0000313" key="7">
    <source>
        <dbReference type="EMBL" id="MBB4763906.1"/>
    </source>
</evidence>
<keyword evidence="8" id="KW-1185">Reference proteome</keyword>
<evidence type="ECO:0000256" key="2">
    <source>
        <dbReference type="ARBA" id="ARBA00023277"/>
    </source>
</evidence>
<dbReference type="InterPro" id="IPR001919">
    <property type="entry name" value="CBD2"/>
</dbReference>
<evidence type="ECO:0000256" key="1">
    <source>
        <dbReference type="ARBA" id="ARBA00022801"/>
    </source>
</evidence>
<dbReference type="AlphaFoldDB" id="A0A7W7I021"/>
<evidence type="ECO:0000256" key="3">
    <source>
        <dbReference type="ARBA" id="ARBA00023295"/>
    </source>
</evidence>
<dbReference type="InterPro" id="IPR013783">
    <property type="entry name" value="Ig-like_fold"/>
</dbReference>
<keyword evidence="2" id="KW-0119">Carbohydrate metabolism</keyword>
<dbReference type="Pfam" id="PF00553">
    <property type="entry name" value="CBM_2"/>
    <property type="match status" value="1"/>
</dbReference>
<name>A0A7W7I021_9ACTN</name>
<dbReference type="SUPFAM" id="SSF49265">
    <property type="entry name" value="Fibronectin type III"/>
    <property type="match status" value="1"/>
</dbReference>
<dbReference type="EMBL" id="JACHNH010000001">
    <property type="protein sequence ID" value="MBB4763906.1"/>
    <property type="molecule type" value="Genomic_DNA"/>
</dbReference>
<dbReference type="SUPFAM" id="SSF49384">
    <property type="entry name" value="Carbohydrate-binding domain"/>
    <property type="match status" value="1"/>
</dbReference>
<organism evidence="7 8">
    <name type="scientific">Actinoplanes digitatis</name>
    <dbReference type="NCBI Taxonomy" id="1868"/>
    <lineage>
        <taxon>Bacteria</taxon>
        <taxon>Bacillati</taxon>
        <taxon>Actinomycetota</taxon>
        <taxon>Actinomycetes</taxon>
        <taxon>Micromonosporales</taxon>
        <taxon>Micromonosporaceae</taxon>
        <taxon>Actinoplanes</taxon>
    </lineage>
</organism>
<dbReference type="InterPro" id="IPR008965">
    <property type="entry name" value="CBM2/CBM3_carb-bd_dom_sf"/>
</dbReference>
<dbReference type="GO" id="GO:0030247">
    <property type="term" value="F:polysaccharide binding"/>
    <property type="evidence" value="ECO:0007669"/>
    <property type="project" value="UniProtKB-UniRule"/>
</dbReference>
<evidence type="ECO:0000256" key="4">
    <source>
        <dbReference type="ARBA" id="ARBA00023326"/>
    </source>
</evidence>
<dbReference type="GO" id="GO:0004553">
    <property type="term" value="F:hydrolase activity, hydrolyzing O-glycosyl compounds"/>
    <property type="evidence" value="ECO:0007669"/>
    <property type="project" value="InterPro"/>
</dbReference>
<dbReference type="PROSITE" id="PS51173">
    <property type="entry name" value="CBM2"/>
    <property type="match status" value="1"/>
</dbReference>
<dbReference type="InterPro" id="IPR018366">
    <property type="entry name" value="CBM2_CS"/>
</dbReference>
<reference evidence="7 8" key="1">
    <citation type="submission" date="2020-08" db="EMBL/GenBank/DDBJ databases">
        <title>Sequencing the genomes of 1000 actinobacteria strains.</title>
        <authorList>
            <person name="Klenk H.-P."/>
        </authorList>
    </citation>
    <scope>NUCLEOTIDE SEQUENCE [LARGE SCALE GENOMIC DNA]</scope>
    <source>
        <strain evidence="7 8">DSM 43149</strain>
    </source>
</reference>
<dbReference type="Proteomes" id="UP000578112">
    <property type="component" value="Unassembled WGS sequence"/>
</dbReference>
<evidence type="ECO:0000259" key="6">
    <source>
        <dbReference type="PROSITE" id="PS51173"/>
    </source>
</evidence>
<feature type="chain" id="PRO_5031383915" description="CBM2 domain-containing protein" evidence="5">
    <location>
        <begin position="27"/>
        <end position="320"/>
    </location>
</feature>
<sequence>MMSSARIAVALALGAAVLVPAAPAAAATAPVAVFTRVSQWPSGYVGNITVRNDTAATLDGWRVEFDLAAGTRVTSSYSGVFTRAGDHYTVRNESWNGTIAPGSSATFGWVAEGQGTPTGCTLNGLDCAGAPPVPADHTPPTRTGPLGFDLSAGLTLTWAPSTDDSGAVAYEVHESGRLLATVAGTRYVYSTGPALPPRIYVFSVRAVDAAGNHSPYSYRSLGQIWRGDEIPAAPSGLRADTPAAGLLRLSWTAPPPSSQISIPPVAGYEVSLDGSPVGQAGDTWIIVPAPPAGPHRFGVRTINAVDRYSTVAELSYVAQS</sequence>
<dbReference type="InterPro" id="IPR036116">
    <property type="entry name" value="FN3_sf"/>
</dbReference>
<evidence type="ECO:0000256" key="5">
    <source>
        <dbReference type="SAM" id="SignalP"/>
    </source>
</evidence>
<gene>
    <name evidence="7" type="ORF">BJ971_004462</name>
</gene>